<organism evidence="2 3">
    <name type="scientific">Pseudomonas phage KTN4</name>
    <dbReference type="NCBI Taxonomy" id="1862701"/>
    <lineage>
        <taxon>Viruses</taxon>
        <taxon>Duplodnaviria</taxon>
        <taxon>Heunggongvirae</taxon>
        <taxon>Uroviricota</taxon>
        <taxon>Caudoviricetes</taxon>
        <taxon>Chimalliviridae</taxon>
        <taxon>Phikzvirus</taxon>
        <taxon>Phikzvirus phiKZ</taxon>
    </lineage>
</organism>
<dbReference type="EMBL" id="KU521356">
    <property type="protein sequence ID" value="ANM45004.1"/>
    <property type="molecule type" value="Genomic_DNA"/>
</dbReference>
<reference evidence="2 3" key="1">
    <citation type="journal article" date="2016" name="Sci. Rep.">
        <title>A proposed integrated approach for the preclinical evaluation of phage therapy in Pseudomonas infections.</title>
        <authorList>
            <person name="Danis-Wlodarczyk K."/>
            <person name="Vandenheuvel D."/>
            <person name="Jang H.B."/>
            <person name="Briers Y."/>
            <person name="Olszak T."/>
            <person name="Arabski M."/>
            <person name="Wasik S."/>
            <person name="Drabik M."/>
            <person name="Higgins G."/>
            <person name="Tyrrell J."/>
            <person name="Harvey B.J."/>
            <person name="Noben J.P."/>
            <person name="Lavigne R."/>
            <person name="Drulis-Kawa Z."/>
        </authorList>
    </citation>
    <scope>NUCLEOTIDE SEQUENCE [LARGE SCALE GENOMIC DNA]</scope>
</reference>
<evidence type="ECO:0000313" key="2">
    <source>
        <dbReference type="EMBL" id="ANM45004.1"/>
    </source>
</evidence>
<gene>
    <name evidence="2" type="ORF">KTN4_246</name>
</gene>
<evidence type="ECO:0000256" key="1">
    <source>
        <dbReference type="SAM" id="MobiDB-lite"/>
    </source>
</evidence>
<evidence type="ECO:0000313" key="3">
    <source>
        <dbReference type="Proteomes" id="UP000224336"/>
    </source>
</evidence>
<accession>A0A192Y530</accession>
<protein>
    <submittedName>
        <fullName evidence="2">Uncharacterized protein</fullName>
    </submittedName>
</protein>
<sequence length="58" mass="7010">MSKLRRLLNKELEKELVKKLDFLERDFRAIKEVIKTGKYPDPVNPNRRQSDYDLSFNN</sequence>
<name>A0A192Y530_9CAUD</name>
<proteinExistence type="predicted"/>
<dbReference type="Proteomes" id="UP000224336">
    <property type="component" value="Segment"/>
</dbReference>
<feature type="region of interest" description="Disordered" evidence="1">
    <location>
        <begin position="38"/>
        <end position="58"/>
    </location>
</feature>